<evidence type="ECO:0000313" key="2">
    <source>
        <dbReference type="Proteomes" id="UP000275078"/>
    </source>
</evidence>
<dbReference type="AlphaFoldDB" id="A0A3N4IIB6"/>
<keyword evidence="2" id="KW-1185">Reference proteome</keyword>
<dbReference type="EMBL" id="ML119655">
    <property type="protein sequence ID" value="RPA85177.1"/>
    <property type="molecule type" value="Genomic_DNA"/>
</dbReference>
<evidence type="ECO:0000313" key="1">
    <source>
        <dbReference type="EMBL" id="RPA85177.1"/>
    </source>
</evidence>
<accession>A0A3N4IIB6</accession>
<gene>
    <name evidence="1" type="ORF">BJ508DRAFT_303211</name>
</gene>
<reference evidence="1 2" key="1">
    <citation type="journal article" date="2018" name="Nat. Ecol. Evol.">
        <title>Pezizomycetes genomes reveal the molecular basis of ectomycorrhizal truffle lifestyle.</title>
        <authorList>
            <person name="Murat C."/>
            <person name="Payen T."/>
            <person name="Noel B."/>
            <person name="Kuo A."/>
            <person name="Morin E."/>
            <person name="Chen J."/>
            <person name="Kohler A."/>
            <person name="Krizsan K."/>
            <person name="Balestrini R."/>
            <person name="Da Silva C."/>
            <person name="Montanini B."/>
            <person name="Hainaut M."/>
            <person name="Levati E."/>
            <person name="Barry K.W."/>
            <person name="Belfiori B."/>
            <person name="Cichocki N."/>
            <person name="Clum A."/>
            <person name="Dockter R.B."/>
            <person name="Fauchery L."/>
            <person name="Guy J."/>
            <person name="Iotti M."/>
            <person name="Le Tacon F."/>
            <person name="Lindquist E.A."/>
            <person name="Lipzen A."/>
            <person name="Malagnac F."/>
            <person name="Mello A."/>
            <person name="Molinier V."/>
            <person name="Miyauchi S."/>
            <person name="Poulain J."/>
            <person name="Riccioni C."/>
            <person name="Rubini A."/>
            <person name="Sitrit Y."/>
            <person name="Splivallo R."/>
            <person name="Traeger S."/>
            <person name="Wang M."/>
            <person name="Zifcakova L."/>
            <person name="Wipf D."/>
            <person name="Zambonelli A."/>
            <person name="Paolocci F."/>
            <person name="Nowrousian M."/>
            <person name="Ottonello S."/>
            <person name="Baldrian P."/>
            <person name="Spatafora J.W."/>
            <person name="Henrissat B."/>
            <person name="Nagy L.G."/>
            <person name="Aury J.M."/>
            <person name="Wincker P."/>
            <person name="Grigoriev I.V."/>
            <person name="Bonfante P."/>
            <person name="Martin F.M."/>
        </authorList>
    </citation>
    <scope>NUCLEOTIDE SEQUENCE [LARGE SCALE GENOMIC DNA]</scope>
    <source>
        <strain evidence="1 2">RN42</strain>
    </source>
</reference>
<dbReference type="Proteomes" id="UP000275078">
    <property type="component" value="Unassembled WGS sequence"/>
</dbReference>
<proteinExistence type="predicted"/>
<sequence length="205" mass="22929">MTYTSLQGDPQMDETGLWHLEGHPCGGCNKPFDVSPYLIGGGGPLRELPGTSLKLTVRGSVEIYVWRKKISQHTIIGRLDWEDDPAQPQELEGPDRLHLIKYHRCGGELIGREVDVLCYVEKQNTVQKTQFHGPCFAKSHFNEAPAGVAPAVGLFESLDAVQRERSREPVIYVLDEEGRELGDIAADHENQNIVRDAFDAFYQNA</sequence>
<organism evidence="1 2">
    <name type="scientific">Ascobolus immersus RN42</name>
    <dbReference type="NCBI Taxonomy" id="1160509"/>
    <lineage>
        <taxon>Eukaryota</taxon>
        <taxon>Fungi</taxon>
        <taxon>Dikarya</taxon>
        <taxon>Ascomycota</taxon>
        <taxon>Pezizomycotina</taxon>
        <taxon>Pezizomycetes</taxon>
        <taxon>Pezizales</taxon>
        <taxon>Ascobolaceae</taxon>
        <taxon>Ascobolus</taxon>
    </lineage>
</organism>
<name>A0A3N4IIB6_ASCIM</name>
<protein>
    <submittedName>
        <fullName evidence="1">Uncharacterized protein</fullName>
    </submittedName>
</protein>